<name>A0A2N1M6U9_9GLOM</name>
<dbReference type="Proteomes" id="UP000233469">
    <property type="component" value="Unassembled WGS sequence"/>
</dbReference>
<reference evidence="2 3" key="2">
    <citation type="submission" date="2017-10" db="EMBL/GenBank/DDBJ databases">
        <title>Extensive intraspecific genome diversity in a model arbuscular mycorrhizal fungus.</title>
        <authorList>
            <person name="Chen E.C.H."/>
            <person name="Morin E."/>
            <person name="Baudet D."/>
            <person name="Noel J."/>
            <person name="Ndikumana S."/>
            <person name="Charron P."/>
            <person name="St-Onge C."/>
            <person name="Giorgi J."/>
            <person name="Grigoriev I.V."/>
            <person name="Roux C."/>
            <person name="Martin F.M."/>
            <person name="Corradi N."/>
        </authorList>
    </citation>
    <scope>NUCLEOTIDE SEQUENCE [LARGE SCALE GENOMIC DNA]</scope>
    <source>
        <strain evidence="2 3">C2</strain>
    </source>
</reference>
<evidence type="ECO:0000313" key="3">
    <source>
        <dbReference type="Proteomes" id="UP000233469"/>
    </source>
</evidence>
<comment type="caution">
    <text evidence="2">The sequence shown here is derived from an EMBL/GenBank/DDBJ whole genome shotgun (WGS) entry which is preliminary data.</text>
</comment>
<evidence type="ECO:0000313" key="2">
    <source>
        <dbReference type="EMBL" id="PKK57351.1"/>
    </source>
</evidence>
<feature type="compositionally biased region" description="Polar residues" evidence="1">
    <location>
        <begin position="70"/>
        <end position="86"/>
    </location>
</feature>
<reference evidence="2 3" key="1">
    <citation type="submission" date="2016-04" db="EMBL/GenBank/DDBJ databases">
        <title>Genome analyses suggest a sexual origin of heterokaryosis in a supposedly ancient asexual fungus.</title>
        <authorList>
            <person name="Ropars J."/>
            <person name="Sedzielewska K."/>
            <person name="Noel J."/>
            <person name="Charron P."/>
            <person name="Farinelli L."/>
            <person name="Marton T."/>
            <person name="Kruger M."/>
            <person name="Pelin A."/>
            <person name="Brachmann A."/>
            <person name="Corradi N."/>
        </authorList>
    </citation>
    <scope>NUCLEOTIDE SEQUENCE [LARGE SCALE GENOMIC DNA]</scope>
    <source>
        <strain evidence="2 3">C2</strain>
    </source>
</reference>
<evidence type="ECO:0000256" key="1">
    <source>
        <dbReference type="SAM" id="MobiDB-lite"/>
    </source>
</evidence>
<feature type="region of interest" description="Disordered" evidence="1">
    <location>
        <begin position="66"/>
        <end position="86"/>
    </location>
</feature>
<protein>
    <submittedName>
        <fullName evidence="2">Uncharacterized protein</fullName>
    </submittedName>
</protein>
<sequence>MGKISLCDKDSNVNDLDVSSDNNDDFIIVMPLILSNVEMTPVNQPVIPENFWKDKQKLKACITTDKQIKDQSTTTKSDAQTSAKKP</sequence>
<organism evidence="2 3">
    <name type="scientific">Rhizophagus irregularis</name>
    <dbReference type="NCBI Taxonomy" id="588596"/>
    <lineage>
        <taxon>Eukaryota</taxon>
        <taxon>Fungi</taxon>
        <taxon>Fungi incertae sedis</taxon>
        <taxon>Mucoromycota</taxon>
        <taxon>Glomeromycotina</taxon>
        <taxon>Glomeromycetes</taxon>
        <taxon>Glomerales</taxon>
        <taxon>Glomeraceae</taxon>
        <taxon>Rhizophagus</taxon>
    </lineage>
</organism>
<proteinExistence type="predicted"/>
<dbReference type="EMBL" id="LLXL01004475">
    <property type="protein sequence ID" value="PKK57351.1"/>
    <property type="molecule type" value="Genomic_DNA"/>
</dbReference>
<gene>
    <name evidence="2" type="ORF">RhiirC2_798183</name>
</gene>
<dbReference type="AlphaFoldDB" id="A0A2N1M6U9"/>
<accession>A0A2N1M6U9</accession>